<evidence type="ECO:0000313" key="1">
    <source>
        <dbReference type="EMBL" id="CCO95209.1"/>
    </source>
</evidence>
<reference evidence="1 2" key="1">
    <citation type="submission" date="2012-11" db="EMBL/GenBank/DDBJ databases">
        <authorList>
            <person name="Linke B."/>
        </authorList>
    </citation>
    <scope>NUCLEOTIDE SEQUENCE [LARGE SCALE GENOMIC DNA]</scope>
    <source>
        <strain evidence="2">CFBP 1232</strain>
    </source>
</reference>
<dbReference type="GeneID" id="97607328"/>
<organism evidence="1 2">
    <name type="scientific">Erwinia amylovora NBRC 12687 = CFBP 1232</name>
    <dbReference type="NCBI Taxonomy" id="1219359"/>
    <lineage>
        <taxon>Bacteria</taxon>
        <taxon>Pseudomonadati</taxon>
        <taxon>Pseudomonadota</taxon>
        <taxon>Gammaproteobacteria</taxon>
        <taxon>Enterobacterales</taxon>
        <taxon>Erwiniaceae</taxon>
        <taxon>Erwinia</taxon>
    </lineage>
</organism>
<evidence type="ECO:0000313" key="2">
    <source>
        <dbReference type="Proteomes" id="UP000013111"/>
    </source>
</evidence>
<sequence>MQRPERNLNDVQMLPGHSRLAVTLEYVEANIDTLRRNLGAAFATRGSF</sequence>
<accession>A0A831A245</accession>
<name>A0A831A245_ERWAM</name>
<dbReference type="RefSeq" id="WP_004160197.1">
    <property type="nucleotide sequence ID" value="NZ_BAYW01000020.1"/>
</dbReference>
<reference evidence="1 2" key="2">
    <citation type="submission" date="2013-04" db="EMBL/GenBank/DDBJ databases">
        <title>Comparative genomics of 12 strains of Erwinia amylovora identifies a pan-genome with a large conserved core and provides insights into host specificity.</title>
        <authorList>
            <person name="Mann R.A."/>
            <person name="Smits T.H.M."/>
            <person name="Buehlmann A."/>
            <person name="Blom J."/>
            <person name="Goesmann A."/>
            <person name="Frey J.E."/>
            <person name="Plummer K.M."/>
            <person name="Beer S.V."/>
            <person name="Luck J."/>
            <person name="Duffy B."/>
            <person name="Rodoni B."/>
        </authorList>
    </citation>
    <scope>NUCLEOTIDE SEQUENCE [LARGE SCALE GENOMIC DNA]</scope>
    <source>
        <strain evidence="2">CFBP 1232</strain>
    </source>
</reference>
<dbReference type="AlphaFoldDB" id="A0A831A245"/>
<protein>
    <submittedName>
        <fullName evidence="1">Integrase (Partial)</fullName>
    </submittedName>
</protein>
<comment type="caution">
    <text evidence="1">The sequence shown here is derived from an EMBL/GenBank/DDBJ whole genome shotgun (WGS) entry which is preliminary data.</text>
</comment>
<dbReference type="EMBL" id="CAPB01000039">
    <property type="protein sequence ID" value="CCO95209.1"/>
    <property type="molecule type" value="Genomic_DNA"/>
</dbReference>
<dbReference type="Proteomes" id="UP000013111">
    <property type="component" value="Unassembled WGS sequence"/>
</dbReference>
<proteinExistence type="predicted"/>
<gene>
    <name evidence="1" type="ORF">BN437_3308</name>
</gene>